<dbReference type="RefSeq" id="WP_120176251.1">
    <property type="nucleotide sequence ID" value="NZ_AP018786.1"/>
</dbReference>
<accession>A0A2Z6I7Y2</accession>
<dbReference type="PANTHER" id="PTHR22916:SF51">
    <property type="entry name" value="GLYCOSYLTRANSFERASE EPSH-RELATED"/>
    <property type="match status" value="1"/>
</dbReference>
<dbReference type="Pfam" id="PF00535">
    <property type="entry name" value="Glycos_transf_2"/>
    <property type="match status" value="1"/>
</dbReference>
<name>A0A2Z6I7Y2_9BURK</name>
<dbReference type="EMBL" id="AP018786">
    <property type="protein sequence ID" value="BBF22555.1"/>
    <property type="molecule type" value="Genomic_DNA"/>
</dbReference>
<dbReference type="AlphaFoldDB" id="A0A2Z6I7Y2"/>
<dbReference type="OrthoDB" id="9811884at2"/>
<feature type="domain" description="Glycosyltransferase 2-like" evidence="3">
    <location>
        <begin position="22"/>
        <end position="165"/>
    </location>
</feature>
<gene>
    <name evidence="4" type="ORF">SUTMEG_04460</name>
</gene>
<evidence type="ECO:0000313" key="4">
    <source>
        <dbReference type="EMBL" id="BBF22555.1"/>
    </source>
</evidence>
<dbReference type="PANTHER" id="PTHR22916">
    <property type="entry name" value="GLYCOSYLTRANSFERASE"/>
    <property type="match status" value="1"/>
</dbReference>
<protein>
    <recommendedName>
        <fullName evidence="3">Glycosyltransferase 2-like domain-containing protein</fullName>
    </recommendedName>
</protein>
<keyword evidence="1" id="KW-0328">Glycosyltransferase</keyword>
<sequence>MPQNKHNPFLQQSADKWPGVAIIIPVYNVAEYLRECLDSMLAQTYENFTVFAVDDGSTDDSGSILDEYAKKDKRIVAIHQKNAGQGAARNNALDRIEALGTFDYVTFADGDDKVQPQFVSQLVATAERTHADITICAFHYLESDGLHASGRLHEEMFLDKETYFEFVLSAGARPTYHGIIGTGGMVWNKLFHLHALKGVRFLTDKGLVEDELFCLQAGERSRGNVYFPGMLYIYRQRPGSDVKQSSIYRKMLAARILILEHAFSPRTKLIATAGLVAAAVDYFKRYEKFPPLNLYEHKEQAVKACDKGYLRKRILQRFALMCDHPRLAFYYVVQRRIFNSIMFWRKR</sequence>
<dbReference type="SUPFAM" id="SSF53448">
    <property type="entry name" value="Nucleotide-diphospho-sugar transferases"/>
    <property type="match status" value="1"/>
</dbReference>
<dbReference type="CDD" id="cd00761">
    <property type="entry name" value="Glyco_tranf_GTA_type"/>
    <property type="match status" value="1"/>
</dbReference>
<dbReference type="InterPro" id="IPR029044">
    <property type="entry name" value="Nucleotide-diphossugar_trans"/>
</dbReference>
<evidence type="ECO:0000259" key="3">
    <source>
        <dbReference type="Pfam" id="PF00535"/>
    </source>
</evidence>
<evidence type="ECO:0000256" key="1">
    <source>
        <dbReference type="ARBA" id="ARBA00022676"/>
    </source>
</evidence>
<evidence type="ECO:0000313" key="5">
    <source>
        <dbReference type="Proteomes" id="UP000271003"/>
    </source>
</evidence>
<keyword evidence="5" id="KW-1185">Reference proteome</keyword>
<dbReference type="KEGG" id="sutt:SUTMEG_04460"/>
<dbReference type="GO" id="GO:0016758">
    <property type="term" value="F:hexosyltransferase activity"/>
    <property type="evidence" value="ECO:0007669"/>
    <property type="project" value="UniProtKB-ARBA"/>
</dbReference>
<reference evidence="4 5" key="1">
    <citation type="journal article" date="2018" name="Int. J. Syst. Evol. Microbiol.">
        <title>Mesosutterella multiformis gen. nov., sp. nov., a member of the family Sutterellaceae and Sutterella megalosphaeroides sp. nov., isolated from human faeces.</title>
        <authorList>
            <person name="Sakamoto M."/>
            <person name="Ikeyama N."/>
            <person name="Kunihiro T."/>
            <person name="Iino T."/>
            <person name="Yuki M."/>
            <person name="Ohkuma M."/>
        </authorList>
    </citation>
    <scope>NUCLEOTIDE SEQUENCE [LARGE SCALE GENOMIC DNA]</scope>
    <source>
        <strain evidence="4 5">6FBBBH3</strain>
    </source>
</reference>
<organism evidence="4 5">
    <name type="scientific">Sutterella megalosphaeroides</name>
    <dbReference type="NCBI Taxonomy" id="2494234"/>
    <lineage>
        <taxon>Bacteria</taxon>
        <taxon>Pseudomonadati</taxon>
        <taxon>Pseudomonadota</taxon>
        <taxon>Betaproteobacteria</taxon>
        <taxon>Burkholderiales</taxon>
        <taxon>Sutterellaceae</taxon>
        <taxon>Sutterella</taxon>
    </lineage>
</organism>
<evidence type="ECO:0000256" key="2">
    <source>
        <dbReference type="ARBA" id="ARBA00022679"/>
    </source>
</evidence>
<dbReference type="Proteomes" id="UP000271003">
    <property type="component" value="Chromosome"/>
</dbReference>
<proteinExistence type="predicted"/>
<dbReference type="InterPro" id="IPR001173">
    <property type="entry name" value="Glyco_trans_2-like"/>
</dbReference>
<dbReference type="Gene3D" id="3.90.550.10">
    <property type="entry name" value="Spore Coat Polysaccharide Biosynthesis Protein SpsA, Chain A"/>
    <property type="match status" value="1"/>
</dbReference>
<keyword evidence="2" id="KW-0808">Transferase</keyword>